<name>A0AAV5IHW0_9ROSI</name>
<dbReference type="InterPro" id="IPR002048">
    <property type="entry name" value="EF_hand_dom"/>
</dbReference>
<reference evidence="6 7" key="1">
    <citation type="journal article" date="2021" name="Commun. Biol.">
        <title>The genome of Shorea leprosula (Dipterocarpaceae) highlights the ecological relevance of drought in aseasonal tropical rainforests.</title>
        <authorList>
            <person name="Ng K.K.S."/>
            <person name="Kobayashi M.J."/>
            <person name="Fawcett J.A."/>
            <person name="Hatakeyama M."/>
            <person name="Paape T."/>
            <person name="Ng C.H."/>
            <person name="Ang C.C."/>
            <person name="Tnah L.H."/>
            <person name="Lee C.T."/>
            <person name="Nishiyama T."/>
            <person name="Sese J."/>
            <person name="O'Brien M.J."/>
            <person name="Copetti D."/>
            <person name="Mohd Noor M.I."/>
            <person name="Ong R.C."/>
            <person name="Putra M."/>
            <person name="Sireger I.Z."/>
            <person name="Indrioko S."/>
            <person name="Kosugi Y."/>
            <person name="Izuno A."/>
            <person name="Isagi Y."/>
            <person name="Lee S.L."/>
            <person name="Shimizu K.K."/>
        </authorList>
    </citation>
    <scope>NUCLEOTIDE SEQUENCE [LARGE SCALE GENOMIC DNA]</scope>
    <source>
        <strain evidence="6">214</strain>
    </source>
</reference>
<dbReference type="InterPro" id="IPR018247">
    <property type="entry name" value="EF_Hand_1_Ca_BS"/>
</dbReference>
<feature type="domain" description="EF-hand" evidence="5">
    <location>
        <begin position="116"/>
        <end position="147"/>
    </location>
</feature>
<evidence type="ECO:0000256" key="3">
    <source>
        <dbReference type="ARBA" id="ARBA00022737"/>
    </source>
</evidence>
<dbReference type="SUPFAM" id="SSF47473">
    <property type="entry name" value="EF-hand"/>
    <property type="match status" value="1"/>
</dbReference>
<dbReference type="EMBL" id="BPVZ01000017">
    <property type="protein sequence ID" value="GKV01537.1"/>
    <property type="molecule type" value="Genomic_DNA"/>
</dbReference>
<feature type="domain" description="EF-hand" evidence="5">
    <location>
        <begin position="77"/>
        <end position="112"/>
    </location>
</feature>
<keyword evidence="7" id="KW-1185">Reference proteome</keyword>
<proteinExistence type="predicted"/>
<keyword evidence="4" id="KW-0106">Calcium</keyword>
<dbReference type="FunFam" id="1.10.238.10:FF:000089">
    <property type="entry name" value="calmodulin-like protein 3"/>
    <property type="match status" value="1"/>
</dbReference>
<dbReference type="Pfam" id="PF13499">
    <property type="entry name" value="EF-hand_7"/>
    <property type="match status" value="2"/>
</dbReference>
<dbReference type="InterPro" id="IPR011992">
    <property type="entry name" value="EF-hand-dom_pair"/>
</dbReference>
<dbReference type="InterPro" id="IPR050145">
    <property type="entry name" value="Centrin_CML-like"/>
</dbReference>
<accession>A0AAV5IHW0</accession>
<evidence type="ECO:0000256" key="1">
    <source>
        <dbReference type="ARBA" id="ARBA00003291"/>
    </source>
</evidence>
<dbReference type="PROSITE" id="PS50222">
    <property type="entry name" value="EF_HAND_2"/>
    <property type="match status" value="4"/>
</dbReference>
<sequence length="184" mass="21032">MANVSFLEFQYKLSKCRMLRKPSRLFSRDRQNSGLLTSFQPDLRELRHVFDKFDANKDGKISQMEYKAVLRALGQGNMIADVPKIFQVVDLDGDGFIDFKEFVEVHKQSGGVKAMDINSAFCTFDLNRDGKISAEEVMQVLRGLGEQCNLEDCRRMVRAVDTDGDGMVDMEEFMSMMTQTMKRG</sequence>
<comment type="function">
    <text evidence="1">Potential calcium sensor.</text>
</comment>
<evidence type="ECO:0000259" key="5">
    <source>
        <dbReference type="PROSITE" id="PS50222"/>
    </source>
</evidence>
<feature type="domain" description="EF-hand" evidence="5">
    <location>
        <begin position="41"/>
        <end position="76"/>
    </location>
</feature>
<dbReference type="PRINTS" id="PR00450">
    <property type="entry name" value="RECOVERIN"/>
</dbReference>
<dbReference type="PANTHER" id="PTHR23050">
    <property type="entry name" value="CALCIUM BINDING PROTEIN"/>
    <property type="match status" value="1"/>
</dbReference>
<dbReference type="PROSITE" id="PS00018">
    <property type="entry name" value="EF_HAND_1"/>
    <property type="match status" value="4"/>
</dbReference>
<gene>
    <name evidence="6" type="ORF">SLEP1_g14086</name>
</gene>
<organism evidence="6 7">
    <name type="scientific">Rubroshorea leprosula</name>
    <dbReference type="NCBI Taxonomy" id="152421"/>
    <lineage>
        <taxon>Eukaryota</taxon>
        <taxon>Viridiplantae</taxon>
        <taxon>Streptophyta</taxon>
        <taxon>Embryophyta</taxon>
        <taxon>Tracheophyta</taxon>
        <taxon>Spermatophyta</taxon>
        <taxon>Magnoliopsida</taxon>
        <taxon>eudicotyledons</taxon>
        <taxon>Gunneridae</taxon>
        <taxon>Pentapetalae</taxon>
        <taxon>rosids</taxon>
        <taxon>malvids</taxon>
        <taxon>Malvales</taxon>
        <taxon>Dipterocarpaceae</taxon>
        <taxon>Rubroshorea</taxon>
    </lineage>
</organism>
<dbReference type="GO" id="GO:0005737">
    <property type="term" value="C:cytoplasm"/>
    <property type="evidence" value="ECO:0007669"/>
    <property type="project" value="UniProtKB-ARBA"/>
</dbReference>
<protein>
    <recommendedName>
        <fullName evidence="5">EF-hand domain-containing protein</fullName>
    </recommendedName>
</protein>
<evidence type="ECO:0000313" key="6">
    <source>
        <dbReference type="EMBL" id="GKV01537.1"/>
    </source>
</evidence>
<keyword evidence="2" id="KW-0479">Metal-binding</keyword>
<dbReference type="GO" id="GO:0005509">
    <property type="term" value="F:calcium ion binding"/>
    <property type="evidence" value="ECO:0007669"/>
    <property type="project" value="InterPro"/>
</dbReference>
<evidence type="ECO:0000313" key="7">
    <source>
        <dbReference type="Proteomes" id="UP001054252"/>
    </source>
</evidence>
<keyword evidence="3" id="KW-0677">Repeat</keyword>
<dbReference type="CDD" id="cd00051">
    <property type="entry name" value="EFh"/>
    <property type="match status" value="1"/>
</dbReference>
<evidence type="ECO:0000256" key="4">
    <source>
        <dbReference type="ARBA" id="ARBA00022837"/>
    </source>
</evidence>
<dbReference type="AlphaFoldDB" id="A0AAV5IHW0"/>
<dbReference type="SMART" id="SM00054">
    <property type="entry name" value="EFh"/>
    <property type="match status" value="4"/>
</dbReference>
<feature type="domain" description="EF-hand" evidence="5">
    <location>
        <begin position="148"/>
        <end position="183"/>
    </location>
</feature>
<evidence type="ECO:0000256" key="2">
    <source>
        <dbReference type="ARBA" id="ARBA00022723"/>
    </source>
</evidence>
<comment type="caution">
    <text evidence="6">The sequence shown here is derived from an EMBL/GenBank/DDBJ whole genome shotgun (WGS) entry which is preliminary data.</text>
</comment>
<dbReference type="Gene3D" id="1.10.238.10">
    <property type="entry name" value="EF-hand"/>
    <property type="match status" value="2"/>
</dbReference>
<dbReference type="Proteomes" id="UP001054252">
    <property type="component" value="Unassembled WGS sequence"/>
</dbReference>